<evidence type="ECO:0000256" key="1">
    <source>
        <dbReference type="SAM" id="MobiDB-lite"/>
    </source>
</evidence>
<feature type="region of interest" description="Disordered" evidence="1">
    <location>
        <begin position="1"/>
        <end position="62"/>
    </location>
</feature>
<dbReference type="Proteomes" id="UP000030651">
    <property type="component" value="Unassembled WGS sequence"/>
</dbReference>
<reference evidence="3" key="1">
    <citation type="journal article" date="2015" name="BMC Genomics">
        <title>Genomic and transcriptomic analysis of the endophytic fungus Pestalotiopsis fici reveals its lifestyle and high potential for synthesis of natural products.</title>
        <authorList>
            <person name="Wang X."/>
            <person name="Zhang X."/>
            <person name="Liu L."/>
            <person name="Xiang M."/>
            <person name="Wang W."/>
            <person name="Sun X."/>
            <person name="Che Y."/>
            <person name="Guo L."/>
            <person name="Liu G."/>
            <person name="Guo L."/>
            <person name="Wang C."/>
            <person name="Yin W.B."/>
            <person name="Stadler M."/>
            <person name="Zhang X."/>
            <person name="Liu X."/>
        </authorList>
    </citation>
    <scope>NUCLEOTIDE SEQUENCE [LARGE SCALE GENOMIC DNA]</scope>
    <source>
        <strain evidence="3">W106-1 / CGMCC3.15140</strain>
    </source>
</reference>
<keyword evidence="3" id="KW-1185">Reference proteome</keyword>
<gene>
    <name evidence="2" type="ORF">PFICI_09804</name>
</gene>
<dbReference type="InParanoid" id="W3WXB8"/>
<dbReference type="OrthoDB" id="4837923at2759"/>
<dbReference type="RefSeq" id="XP_007836576.1">
    <property type="nucleotide sequence ID" value="XM_007838385.1"/>
</dbReference>
<organism evidence="2 3">
    <name type="scientific">Pestalotiopsis fici (strain W106-1 / CGMCC3.15140)</name>
    <dbReference type="NCBI Taxonomy" id="1229662"/>
    <lineage>
        <taxon>Eukaryota</taxon>
        <taxon>Fungi</taxon>
        <taxon>Dikarya</taxon>
        <taxon>Ascomycota</taxon>
        <taxon>Pezizomycotina</taxon>
        <taxon>Sordariomycetes</taxon>
        <taxon>Xylariomycetidae</taxon>
        <taxon>Amphisphaeriales</taxon>
        <taxon>Sporocadaceae</taxon>
        <taxon>Pestalotiopsis</taxon>
    </lineage>
</organism>
<evidence type="ECO:0000313" key="3">
    <source>
        <dbReference type="Proteomes" id="UP000030651"/>
    </source>
</evidence>
<proteinExistence type="predicted"/>
<dbReference type="KEGG" id="pfy:PFICI_09804"/>
<dbReference type="EMBL" id="KI912115">
    <property type="protein sequence ID" value="ETS77742.1"/>
    <property type="molecule type" value="Genomic_DNA"/>
</dbReference>
<name>W3WXB8_PESFW</name>
<dbReference type="AlphaFoldDB" id="W3WXB8"/>
<sequence length="215" mass="23934">MSSWNFPKPLNKSYQGRTGCCEGIASAPNERNSPPSQQVQSRGRIRNWMKASDESNQQAAENSDNGALYRNGIDAHSGPHSLVYICGATSGRPMLENASTAGMSRGSWSVDEGETCATSTYPHHHRRCSETDAIDPLLHELRRYSFMPLKDQTPECLRRMEQHQEPLDRLEELQLRDQSNTSSKTTLEDILDRFIFTGTPSSRTHAGTGGYTASK</sequence>
<accession>W3WXB8</accession>
<dbReference type="GeneID" id="19274817"/>
<dbReference type="HOGENOM" id="CLU_1283656_0_0_1"/>
<protein>
    <submittedName>
        <fullName evidence="2">Uncharacterized protein</fullName>
    </submittedName>
</protein>
<evidence type="ECO:0000313" key="2">
    <source>
        <dbReference type="EMBL" id="ETS77742.1"/>
    </source>
</evidence>
<feature type="compositionally biased region" description="Polar residues" evidence="1">
    <location>
        <begin position="29"/>
        <end position="41"/>
    </location>
</feature>